<dbReference type="GO" id="GO:0007166">
    <property type="term" value="P:cell surface receptor signaling pathway"/>
    <property type="evidence" value="ECO:0007669"/>
    <property type="project" value="InterPro"/>
</dbReference>
<dbReference type="InterPro" id="IPR008266">
    <property type="entry name" value="Tyr_kinase_AS"/>
</dbReference>
<evidence type="ECO:0000313" key="3">
    <source>
        <dbReference type="Proteomes" id="UP001153678"/>
    </source>
</evidence>
<dbReference type="OrthoDB" id="10261027at2759"/>
<accession>A0A9W4SJF5</accession>
<dbReference type="InterPro" id="IPR051681">
    <property type="entry name" value="Ser/Thr_Kinases-Pseudokinases"/>
</dbReference>
<dbReference type="InterPro" id="IPR020635">
    <property type="entry name" value="Tyr_kinase_cat_dom"/>
</dbReference>
<dbReference type="EMBL" id="CAMKVN010000850">
    <property type="protein sequence ID" value="CAI2171717.1"/>
    <property type="molecule type" value="Genomic_DNA"/>
</dbReference>
<dbReference type="SUPFAM" id="SSF56112">
    <property type="entry name" value="Protein kinase-like (PK-like)"/>
    <property type="match status" value="1"/>
</dbReference>
<evidence type="ECO:0000259" key="1">
    <source>
        <dbReference type="PROSITE" id="PS50011"/>
    </source>
</evidence>
<name>A0A9W4SJF5_9GLOM</name>
<dbReference type="CDD" id="cd21037">
    <property type="entry name" value="MLKL_NTD"/>
    <property type="match status" value="1"/>
</dbReference>
<dbReference type="AlphaFoldDB" id="A0A9W4SJF5"/>
<reference evidence="2" key="1">
    <citation type="submission" date="2022-08" db="EMBL/GenBank/DDBJ databases">
        <authorList>
            <person name="Kallberg Y."/>
            <person name="Tangrot J."/>
            <person name="Rosling A."/>
        </authorList>
    </citation>
    <scope>NUCLEOTIDE SEQUENCE</scope>
    <source>
        <strain evidence="2">Wild A</strain>
    </source>
</reference>
<proteinExistence type="predicted"/>
<dbReference type="Proteomes" id="UP001153678">
    <property type="component" value="Unassembled WGS sequence"/>
</dbReference>
<feature type="domain" description="Protein kinase" evidence="1">
    <location>
        <begin position="184"/>
        <end position="428"/>
    </location>
</feature>
<dbReference type="InterPro" id="IPR036537">
    <property type="entry name" value="Adaptor_Cbl_N_dom_sf"/>
</dbReference>
<evidence type="ECO:0000313" key="2">
    <source>
        <dbReference type="EMBL" id="CAI2171717.1"/>
    </source>
</evidence>
<dbReference type="SMART" id="SM00219">
    <property type="entry name" value="TyrKc"/>
    <property type="match status" value="1"/>
</dbReference>
<dbReference type="Pfam" id="PF07714">
    <property type="entry name" value="PK_Tyr_Ser-Thr"/>
    <property type="match status" value="1"/>
</dbReference>
<dbReference type="GO" id="GO:0004713">
    <property type="term" value="F:protein tyrosine kinase activity"/>
    <property type="evidence" value="ECO:0007669"/>
    <property type="project" value="InterPro"/>
</dbReference>
<keyword evidence="3" id="KW-1185">Reference proteome</keyword>
<dbReference type="InterPro" id="IPR011009">
    <property type="entry name" value="Kinase-like_dom_sf"/>
</dbReference>
<dbReference type="Gene3D" id="1.10.510.10">
    <property type="entry name" value="Transferase(Phosphotransferase) domain 1"/>
    <property type="match status" value="1"/>
</dbReference>
<protein>
    <submittedName>
        <fullName evidence="2">383_t:CDS:1</fullName>
    </submittedName>
</protein>
<dbReference type="InterPro" id="IPR000719">
    <property type="entry name" value="Prot_kinase_dom"/>
</dbReference>
<sequence>MKLNITNFKQESIQLNIFIDGNITDDNDGKLMEQNPNTTSSIHGAAEHNKKICGILLNRVQIADINSRNVKLQRDKNEEFFTKENLFYLQKLDKVVDKIHKFVEEITQITGLSKYIHAKNDHKVKSDIEDLSQYLKDIGSGITDINQNFSEAVKQINVFGNSLNEIIQANSNDFQSELLEYNDFEEVKQPLKNKYVRKFNRRKYGFHDSVALKLLADKNISEKYKSIFKSQVTILKKLKECTFIIQFYGLTSHEDKLYLVTEWANYGNLREHYQKHPLEVRRKLKFALDISKGLNFLTAVSILHRDIRAENILITDHETAKIANFKSSRAVPDSTQNQKATLEAIRYCAPEKLQNEQERIPYERFGGDIVTILDQVCNKKYRESFSHNSQLASEYQELAKRAVHHDHNFRPQFSRIFTTLQDLYKKKF</sequence>
<dbReference type="InterPro" id="IPR001245">
    <property type="entry name" value="Ser-Thr/Tyr_kinase_cat_dom"/>
</dbReference>
<dbReference type="GO" id="GO:0005524">
    <property type="term" value="F:ATP binding"/>
    <property type="evidence" value="ECO:0007669"/>
    <property type="project" value="InterPro"/>
</dbReference>
<dbReference type="PROSITE" id="PS50011">
    <property type="entry name" value="PROTEIN_KINASE_DOM"/>
    <property type="match status" value="1"/>
</dbReference>
<gene>
    <name evidence="2" type="ORF">FWILDA_LOCUS5219</name>
</gene>
<comment type="caution">
    <text evidence="2">The sequence shown here is derived from an EMBL/GenBank/DDBJ whole genome shotgun (WGS) entry which is preliminary data.</text>
</comment>
<dbReference type="GO" id="GO:0004674">
    <property type="term" value="F:protein serine/threonine kinase activity"/>
    <property type="evidence" value="ECO:0007669"/>
    <property type="project" value="TreeGrafter"/>
</dbReference>
<dbReference type="Gene3D" id="1.20.930.20">
    <property type="entry name" value="Adaptor protein Cbl, N-terminal domain"/>
    <property type="match status" value="1"/>
</dbReference>
<organism evidence="2 3">
    <name type="scientific">Funneliformis geosporum</name>
    <dbReference type="NCBI Taxonomy" id="1117311"/>
    <lineage>
        <taxon>Eukaryota</taxon>
        <taxon>Fungi</taxon>
        <taxon>Fungi incertae sedis</taxon>
        <taxon>Mucoromycota</taxon>
        <taxon>Glomeromycotina</taxon>
        <taxon>Glomeromycetes</taxon>
        <taxon>Glomerales</taxon>
        <taxon>Glomeraceae</taxon>
        <taxon>Funneliformis</taxon>
    </lineage>
</organism>
<dbReference type="InterPro" id="IPR059179">
    <property type="entry name" value="MLKL-like_MCAfunc"/>
</dbReference>
<dbReference type="PROSITE" id="PS00109">
    <property type="entry name" value="PROTEIN_KINASE_TYR"/>
    <property type="match status" value="1"/>
</dbReference>
<dbReference type="PANTHER" id="PTHR44329">
    <property type="entry name" value="SERINE/THREONINE-PROTEIN KINASE TNNI3K-RELATED"/>
    <property type="match status" value="1"/>
</dbReference>